<gene>
    <name evidence="1" type="ORF">BDP27DRAFT_1249016</name>
</gene>
<dbReference type="SUPFAM" id="SSF48557">
    <property type="entry name" value="L-aspartase-like"/>
    <property type="match status" value="1"/>
</dbReference>
<keyword evidence="2" id="KW-1185">Reference proteome</keyword>
<sequence>MTIEALRANLEPFESFPHAVARPHPGQVEIAANIARMANGSKFAFKEYPEGDPEYLLRQDRYHIRCVCAQWLGPFAERLLHAIGSITIELNSTTDKPHH</sequence>
<dbReference type="InterPro" id="IPR008948">
    <property type="entry name" value="L-Aspartase-like"/>
</dbReference>
<protein>
    <submittedName>
        <fullName evidence="1">L-Aspartase-like protein</fullName>
    </submittedName>
</protein>
<proteinExistence type="predicted"/>
<evidence type="ECO:0000313" key="2">
    <source>
        <dbReference type="Proteomes" id="UP000772434"/>
    </source>
</evidence>
<dbReference type="PANTHER" id="PTHR10362">
    <property type="entry name" value="HISTIDINE AMMONIA-LYASE"/>
    <property type="match status" value="1"/>
</dbReference>
<reference evidence="1" key="1">
    <citation type="submission" date="2020-11" db="EMBL/GenBank/DDBJ databases">
        <authorList>
            <consortium name="DOE Joint Genome Institute"/>
            <person name="Ahrendt S."/>
            <person name="Riley R."/>
            <person name="Andreopoulos W."/>
            <person name="Labutti K."/>
            <person name="Pangilinan J."/>
            <person name="Ruiz-Duenas F.J."/>
            <person name="Barrasa J.M."/>
            <person name="Sanchez-Garcia M."/>
            <person name="Camarero S."/>
            <person name="Miyauchi S."/>
            <person name="Serrano A."/>
            <person name="Linde D."/>
            <person name="Babiker R."/>
            <person name="Drula E."/>
            <person name="Ayuso-Fernandez I."/>
            <person name="Pacheco R."/>
            <person name="Padilla G."/>
            <person name="Ferreira P."/>
            <person name="Barriuso J."/>
            <person name="Kellner H."/>
            <person name="Castanera R."/>
            <person name="Alfaro M."/>
            <person name="Ramirez L."/>
            <person name="Pisabarro A.G."/>
            <person name="Kuo A."/>
            <person name="Tritt A."/>
            <person name="Lipzen A."/>
            <person name="He G."/>
            <person name="Yan M."/>
            <person name="Ng V."/>
            <person name="Cullen D."/>
            <person name="Martin F."/>
            <person name="Rosso M.-N."/>
            <person name="Henrissat B."/>
            <person name="Hibbett D."/>
            <person name="Martinez A.T."/>
            <person name="Grigoriev I.V."/>
        </authorList>
    </citation>
    <scope>NUCLEOTIDE SEQUENCE</scope>
    <source>
        <strain evidence="1">AH 40177</strain>
    </source>
</reference>
<dbReference type="InterPro" id="IPR001106">
    <property type="entry name" value="Aromatic_Lyase"/>
</dbReference>
<dbReference type="Pfam" id="PF00221">
    <property type="entry name" value="Lyase_aromatic"/>
    <property type="match status" value="1"/>
</dbReference>
<evidence type="ECO:0000313" key="1">
    <source>
        <dbReference type="EMBL" id="KAF9023643.1"/>
    </source>
</evidence>
<dbReference type="GO" id="GO:0003824">
    <property type="term" value="F:catalytic activity"/>
    <property type="evidence" value="ECO:0007669"/>
    <property type="project" value="InterPro"/>
</dbReference>
<comment type="caution">
    <text evidence="1">The sequence shown here is derived from an EMBL/GenBank/DDBJ whole genome shotgun (WGS) entry which is preliminary data.</text>
</comment>
<dbReference type="EMBL" id="JADNRY010000954">
    <property type="protein sequence ID" value="KAF9023643.1"/>
    <property type="molecule type" value="Genomic_DNA"/>
</dbReference>
<dbReference type="OrthoDB" id="10051290at2759"/>
<dbReference type="Gene3D" id="1.20.200.10">
    <property type="entry name" value="Fumarase/aspartase (Central domain)"/>
    <property type="match status" value="1"/>
</dbReference>
<name>A0A9P5P682_9AGAR</name>
<accession>A0A9P5P682</accession>
<dbReference type="AlphaFoldDB" id="A0A9P5P682"/>
<dbReference type="Proteomes" id="UP000772434">
    <property type="component" value="Unassembled WGS sequence"/>
</dbReference>
<organism evidence="1 2">
    <name type="scientific">Rhodocollybia butyracea</name>
    <dbReference type="NCBI Taxonomy" id="206335"/>
    <lineage>
        <taxon>Eukaryota</taxon>
        <taxon>Fungi</taxon>
        <taxon>Dikarya</taxon>
        <taxon>Basidiomycota</taxon>
        <taxon>Agaricomycotina</taxon>
        <taxon>Agaricomycetes</taxon>
        <taxon>Agaricomycetidae</taxon>
        <taxon>Agaricales</taxon>
        <taxon>Marasmiineae</taxon>
        <taxon>Omphalotaceae</taxon>
        <taxon>Rhodocollybia</taxon>
    </lineage>
</organism>